<comment type="caution">
    <text evidence="1">The sequence shown here is derived from an EMBL/GenBank/DDBJ whole genome shotgun (WGS) entry which is preliminary data.</text>
</comment>
<organism evidence="1 2">
    <name type="scientific">Leucogyrophana mollusca</name>
    <dbReference type="NCBI Taxonomy" id="85980"/>
    <lineage>
        <taxon>Eukaryota</taxon>
        <taxon>Fungi</taxon>
        <taxon>Dikarya</taxon>
        <taxon>Basidiomycota</taxon>
        <taxon>Agaricomycotina</taxon>
        <taxon>Agaricomycetes</taxon>
        <taxon>Agaricomycetidae</taxon>
        <taxon>Boletales</taxon>
        <taxon>Boletales incertae sedis</taxon>
        <taxon>Leucogyrophana</taxon>
    </lineage>
</organism>
<protein>
    <submittedName>
        <fullName evidence="1">Uncharacterized protein</fullName>
    </submittedName>
</protein>
<sequence length="494" mass="52143">MSREKWLRSSFPKFSSRSRGKPVDVVPPPHTMYNRGRCNLEIGPHVFYDTTIFEVHYHSVHVSAPANPTASNSYQPGSGSSSQAATQPNRVPYSAYGQQSEANSTSSPAAPSTTSTPLLSSLTSVVTITPALIAQVNSAATSNPTLANLLQLAAAGKANADQLKTLGLLIQSLAISPAMDIGSTPASRQSTPQPVASSTIPAAAPKPTVPGLSSSLNAPPPVKDFDLVIEFREVPTERWIFPRGPVLCNYTPTPGYMVTTGDITVSTIAPFPVSTAVNTPSTSQPANPPLLAASEKKEVVSFRFSKASSAVWDSFSRWVGPKEKIEENRKALAAIETPERVFLAHQLAEGTKLTQVQNAAAPILPTKPIKPTSETYKPKRRAPKKPPADGEASSAPPAKRRRPSQAKAAVPMSKIACFACGQTDVPLIMGGRYCRPCAEAGRGTNDVPQVGGASFTYRLPTHSGTQASLQVTTSAATSLATPAMKSPLSKSLPD</sequence>
<accession>A0ACB8BXU3</accession>
<dbReference type="Proteomes" id="UP000790709">
    <property type="component" value="Unassembled WGS sequence"/>
</dbReference>
<evidence type="ECO:0000313" key="2">
    <source>
        <dbReference type="Proteomes" id="UP000790709"/>
    </source>
</evidence>
<gene>
    <name evidence="1" type="ORF">BV22DRAFT_62020</name>
</gene>
<evidence type="ECO:0000313" key="1">
    <source>
        <dbReference type="EMBL" id="KAH7930401.1"/>
    </source>
</evidence>
<dbReference type="EMBL" id="MU266332">
    <property type="protein sequence ID" value="KAH7930401.1"/>
    <property type="molecule type" value="Genomic_DNA"/>
</dbReference>
<proteinExistence type="predicted"/>
<reference evidence="1" key="1">
    <citation type="journal article" date="2021" name="New Phytol.">
        <title>Evolutionary innovations through gain and loss of genes in the ectomycorrhizal Boletales.</title>
        <authorList>
            <person name="Wu G."/>
            <person name="Miyauchi S."/>
            <person name="Morin E."/>
            <person name="Kuo A."/>
            <person name="Drula E."/>
            <person name="Varga T."/>
            <person name="Kohler A."/>
            <person name="Feng B."/>
            <person name="Cao Y."/>
            <person name="Lipzen A."/>
            <person name="Daum C."/>
            <person name="Hundley H."/>
            <person name="Pangilinan J."/>
            <person name="Johnson J."/>
            <person name="Barry K."/>
            <person name="LaButti K."/>
            <person name="Ng V."/>
            <person name="Ahrendt S."/>
            <person name="Min B."/>
            <person name="Choi I.G."/>
            <person name="Park H."/>
            <person name="Plett J.M."/>
            <person name="Magnuson J."/>
            <person name="Spatafora J.W."/>
            <person name="Nagy L.G."/>
            <person name="Henrissat B."/>
            <person name="Grigoriev I.V."/>
            <person name="Yang Z.L."/>
            <person name="Xu J."/>
            <person name="Martin F.M."/>
        </authorList>
    </citation>
    <scope>NUCLEOTIDE SEQUENCE</scope>
    <source>
        <strain evidence="1">KUC20120723A-06</strain>
    </source>
</reference>
<keyword evidence="2" id="KW-1185">Reference proteome</keyword>
<name>A0ACB8BXU3_9AGAM</name>